<dbReference type="RefSeq" id="XP_013752741.1">
    <property type="nucleotide sequence ID" value="XM_013897287.1"/>
</dbReference>
<gene>
    <name evidence="1" type="ORF">AMSG_11391</name>
</gene>
<dbReference type="GeneID" id="25569364"/>
<organism evidence="1 2">
    <name type="scientific">Thecamonas trahens ATCC 50062</name>
    <dbReference type="NCBI Taxonomy" id="461836"/>
    <lineage>
        <taxon>Eukaryota</taxon>
        <taxon>Apusozoa</taxon>
        <taxon>Apusomonadida</taxon>
        <taxon>Apusomonadidae</taxon>
        <taxon>Thecamonas</taxon>
    </lineage>
</organism>
<protein>
    <submittedName>
        <fullName evidence="1">Uncharacterized protein</fullName>
    </submittedName>
</protein>
<evidence type="ECO:0000313" key="2">
    <source>
        <dbReference type="Proteomes" id="UP000054408"/>
    </source>
</evidence>
<keyword evidence="2" id="KW-1185">Reference proteome</keyword>
<dbReference type="AlphaFoldDB" id="A0A0L0DWL5"/>
<dbReference type="Proteomes" id="UP000054408">
    <property type="component" value="Unassembled WGS sequence"/>
</dbReference>
<reference evidence="1 2" key="1">
    <citation type="submission" date="2010-05" db="EMBL/GenBank/DDBJ databases">
        <title>The Genome Sequence of Thecamonas trahens ATCC 50062.</title>
        <authorList>
            <consortium name="The Broad Institute Genome Sequencing Platform"/>
            <person name="Russ C."/>
            <person name="Cuomo C."/>
            <person name="Shea T."/>
            <person name="Young S.K."/>
            <person name="Zeng Q."/>
            <person name="Koehrsen M."/>
            <person name="Haas B."/>
            <person name="Borodovsky M."/>
            <person name="Guigo R."/>
            <person name="Alvarado L."/>
            <person name="Berlin A."/>
            <person name="Bochicchio J."/>
            <person name="Borenstein D."/>
            <person name="Chapman S."/>
            <person name="Chen Z."/>
            <person name="Freedman E."/>
            <person name="Gellesch M."/>
            <person name="Goldberg J."/>
            <person name="Griggs A."/>
            <person name="Gujja S."/>
            <person name="Heilman E."/>
            <person name="Heiman D."/>
            <person name="Hepburn T."/>
            <person name="Howarth C."/>
            <person name="Jen D."/>
            <person name="Larson L."/>
            <person name="Mehta T."/>
            <person name="Park D."/>
            <person name="Pearson M."/>
            <person name="Roberts A."/>
            <person name="Saif S."/>
            <person name="Shenoy N."/>
            <person name="Sisk P."/>
            <person name="Stolte C."/>
            <person name="Sykes S."/>
            <person name="Thomson T."/>
            <person name="Walk T."/>
            <person name="White J."/>
            <person name="Yandava C."/>
            <person name="Burger G."/>
            <person name="Gray M.W."/>
            <person name="Holland P.W.H."/>
            <person name="King N."/>
            <person name="Lang F.B.F."/>
            <person name="Roger A.J."/>
            <person name="Ruiz-Trillo I."/>
            <person name="Lander E."/>
            <person name="Nusbaum C."/>
        </authorList>
    </citation>
    <scope>NUCLEOTIDE SEQUENCE [LARGE SCALE GENOMIC DNA]</scope>
    <source>
        <strain evidence="1 2">ATCC 50062</strain>
    </source>
</reference>
<name>A0A0L0DWL5_THETB</name>
<proteinExistence type="predicted"/>
<dbReference type="EMBL" id="GL349509">
    <property type="protein sequence ID" value="KNC55923.1"/>
    <property type="molecule type" value="Genomic_DNA"/>
</dbReference>
<sequence length="114" mass="11979">MAKLTFLVLTLDDEWSANHADEIRALGLDDDAAAVLQHLAAPADWNGPGVMSPAPATLGFKGKSAVRRTASALVQHAGATQVSLAPLQLRLPDLDGARSAFVGVTGMSMDTWRN</sequence>
<accession>A0A0L0DWL5</accession>
<evidence type="ECO:0000313" key="1">
    <source>
        <dbReference type="EMBL" id="KNC55923.1"/>
    </source>
</evidence>